<comment type="caution">
    <text evidence="1">The sequence shown here is derived from an EMBL/GenBank/DDBJ whole genome shotgun (WGS) entry which is preliminary data.</text>
</comment>
<evidence type="ECO:0000313" key="1">
    <source>
        <dbReference type="EMBL" id="KKM70402.1"/>
    </source>
</evidence>
<sequence>MAEDGWGSSKFNNQQIQKFVLGAINDQSDSLVEVIQLLAADDGDPMVFINAVLVWSDKDTGERNMDIIDSWIETGDFSNVFMLTVDWYEVLYEYEIWSKK</sequence>
<gene>
    <name evidence="1" type="ORF">LCGC14_1441120</name>
</gene>
<name>A0A0F9MML3_9ZZZZ</name>
<reference evidence="1" key="1">
    <citation type="journal article" date="2015" name="Nature">
        <title>Complex archaea that bridge the gap between prokaryotes and eukaryotes.</title>
        <authorList>
            <person name="Spang A."/>
            <person name="Saw J.H."/>
            <person name="Jorgensen S.L."/>
            <person name="Zaremba-Niedzwiedzka K."/>
            <person name="Martijn J."/>
            <person name="Lind A.E."/>
            <person name="van Eijk R."/>
            <person name="Schleper C."/>
            <person name="Guy L."/>
            <person name="Ettema T.J."/>
        </authorList>
    </citation>
    <scope>NUCLEOTIDE SEQUENCE</scope>
</reference>
<dbReference type="AlphaFoldDB" id="A0A0F9MML3"/>
<proteinExistence type="predicted"/>
<accession>A0A0F9MML3</accession>
<protein>
    <submittedName>
        <fullName evidence="1">Uncharacterized protein</fullName>
    </submittedName>
</protein>
<organism evidence="1">
    <name type="scientific">marine sediment metagenome</name>
    <dbReference type="NCBI Taxonomy" id="412755"/>
    <lineage>
        <taxon>unclassified sequences</taxon>
        <taxon>metagenomes</taxon>
        <taxon>ecological metagenomes</taxon>
    </lineage>
</organism>
<dbReference type="EMBL" id="LAZR01009824">
    <property type="protein sequence ID" value="KKM70402.1"/>
    <property type="molecule type" value="Genomic_DNA"/>
</dbReference>